<dbReference type="AlphaFoldDB" id="A0A6L6WJW5"/>
<reference evidence="3 4" key="1">
    <citation type="submission" date="2019-12" db="EMBL/GenBank/DDBJ databases">
        <authorList>
            <person name="Zhang Y.-J."/>
        </authorList>
    </citation>
    <scope>NUCLEOTIDE SEQUENCE [LARGE SCALE GENOMIC DNA]</scope>
    <source>
        <strain evidence="3 4">CY05</strain>
    </source>
</reference>
<feature type="coiled-coil region" evidence="1">
    <location>
        <begin position="32"/>
        <end position="73"/>
    </location>
</feature>
<feature type="chain" id="PRO_5027061559" evidence="2">
    <location>
        <begin position="20"/>
        <end position="235"/>
    </location>
</feature>
<keyword evidence="1" id="KW-0175">Coiled coil</keyword>
<dbReference type="SUPFAM" id="SSF88874">
    <property type="entry name" value="Receptor-binding domain of short tail fibre protein gp12"/>
    <property type="match status" value="1"/>
</dbReference>
<organism evidence="3 4">
    <name type="scientific">Parasedimentitalea huanghaiensis</name>
    <dbReference type="NCBI Taxonomy" id="2682100"/>
    <lineage>
        <taxon>Bacteria</taxon>
        <taxon>Pseudomonadati</taxon>
        <taxon>Pseudomonadota</taxon>
        <taxon>Alphaproteobacteria</taxon>
        <taxon>Rhodobacterales</taxon>
        <taxon>Paracoccaceae</taxon>
        <taxon>Parasedimentitalea</taxon>
    </lineage>
</organism>
<keyword evidence="4" id="KW-1185">Reference proteome</keyword>
<keyword evidence="2" id="KW-0732">Signal</keyword>
<evidence type="ECO:0000256" key="1">
    <source>
        <dbReference type="SAM" id="Coils"/>
    </source>
</evidence>
<protein>
    <submittedName>
        <fullName evidence="3">Uncharacterized protein</fullName>
    </submittedName>
</protein>
<proteinExistence type="predicted"/>
<dbReference type="RefSeq" id="WP_157023070.1">
    <property type="nucleotide sequence ID" value="NZ_WQLV01000008.1"/>
</dbReference>
<comment type="caution">
    <text evidence="3">The sequence shown here is derived from an EMBL/GenBank/DDBJ whole genome shotgun (WGS) entry which is preliminary data.</text>
</comment>
<evidence type="ECO:0000313" key="4">
    <source>
        <dbReference type="Proteomes" id="UP000478892"/>
    </source>
</evidence>
<feature type="signal peptide" evidence="2">
    <location>
        <begin position="1"/>
        <end position="19"/>
    </location>
</feature>
<gene>
    <name evidence="3" type="ORF">GO984_13585</name>
</gene>
<sequence length="235" mass="25596">MSVNRFFVSVSLTAIFSMAATPSVSQNNAAVLREILEKVEAFKTETMALQNELQTERERALVLEARIEKLEKEGDSSSVPSIPVGAVMAFDTDPKTEPGCPAGWEFFEPAGGRMIVGAGDHNNRWFQRDSSEPLPISIYPTFEQDARAGVQETDEARATGGAESVSITVAQLPPHNHGLEHGLNGQQLPWYAQAKSYPVPIGVAHSGSEYDWSSGSGEGHPNMPPFIALYYCKKK</sequence>
<accession>A0A6L6WJW5</accession>
<evidence type="ECO:0000256" key="2">
    <source>
        <dbReference type="SAM" id="SignalP"/>
    </source>
</evidence>
<dbReference type="Proteomes" id="UP000478892">
    <property type="component" value="Unassembled WGS sequence"/>
</dbReference>
<name>A0A6L6WJW5_9RHOB</name>
<evidence type="ECO:0000313" key="3">
    <source>
        <dbReference type="EMBL" id="MVO16845.1"/>
    </source>
</evidence>
<dbReference type="EMBL" id="WQLV01000008">
    <property type="protein sequence ID" value="MVO16845.1"/>
    <property type="molecule type" value="Genomic_DNA"/>
</dbReference>